<reference evidence="1 2" key="1">
    <citation type="submission" date="2019-07" db="EMBL/GenBank/DDBJ databases">
        <authorList>
            <person name="Kim J."/>
        </authorList>
    </citation>
    <scope>NUCLEOTIDE SEQUENCE [LARGE SCALE GENOMIC DNA]</scope>
    <source>
        <strain evidence="1 2">JC52</strain>
    </source>
</reference>
<name>A0A559K9P7_9BACL</name>
<keyword evidence="2" id="KW-1185">Reference proteome</keyword>
<evidence type="ECO:0000313" key="2">
    <source>
        <dbReference type="Proteomes" id="UP000317036"/>
    </source>
</evidence>
<dbReference type="RefSeq" id="WP_144848623.1">
    <property type="nucleotide sequence ID" value="NZ_VNJI01000019.1"/>
</dbReference>
<dbReference type="Gene3D" id="2.60.120.560">
    <property type="entry name" value="Exo-inulinase, domain 1"/>
    <property type="match status" value="1"/>
</dbReference>
<evidence type="ECO:0000313" key="1">
    <source>
        <dbReference type="EMBL" id="TVY08857.1"/>
    </source>
</evidence>
<dbReference type="EMBL" id="VNJI01000019">
    <property type="protein sequence ID" value="TVY08857.1"/>
    <property type="molecule type" value="Genomic_DNA"/>
</dbReference>
<dbReference type="InterPro" id="IPR011047">
    <property type="entry name" value="Quinoprotein_ADH-like_sf"/>
</dbReference>
<dbReference type="SUPFAM" id="SSF50998">
    <property type="entry name" value="Quinoprotein alcohol dehydrogenase-like"/>
    <property type="match status" value="1"/>
</dbReference>
<sequence>MITVLQDQFRQFSIGPFPYDPQHSAIGEYHYYPSQGFHGGWHDPVVWYGWLGPTWIVTEERGRKFMEQTRPQIAIKAHLWPQLVKGEVGWRDYTLETTVRMLNTESHTGIMFRYQHGRRYYFLGFEGGKVQLIKRDQDNVQVLASAEYACDCDSYYELKAVCEGASLRGYVNGVELLQAEDHEYAYGKIGLTSRMPAQFTDVEVTMTEKQHDAWINEKTSDQLELEMLRSTYPQPKLWKTIDLKNFGTAREVRFGHLTGTDEMFVVLAQHQKRGHKDAYAHISCLTAINLDGEVLWQIGEPSTLLDHTLLSADLPFQVCDVDFDGVDEVVVARNFELMILDGRTGEVKKSIPTPRSEQPDESLFSVPFKKYAFDRINVDAIRIANFSGKAKPTDILIKDRYSRVWVYDNELNPLWSFQEGITGHFPYTIDWDGDGKEEMFIGYHLVDHDGTLLCTLPVETDHTDEILIGHWNPTRKDALIGIASGDEGFIIADLQGNIVTKMMIGHAQRISVGNYRPELPGLEICLSTFWGNQGIVYFFDGEGRIIHQFEPTCNGNLLTPVNWTGDGNDLVLLNGNVQHGGLVDGQGRRVVVFPEDGHPDLCAEVLDLTGDGRDEIVVWDQRRMYIYTQDRPAAVEPVKVPEKYPHYNASNYRGEFNYPARGN</sequence>
<organism evidence="1 2">
    <name type="scientific">Paenibacillus cremeus</name>
    <dbReference type="NCBI Taxonomy" id="2163881"/>
    <lineage>
        <taxon>Bacteria</taxon>
        <taxon>Bacillati</taxon>
        <taxon>Bacillota</taxon>
        <taxon>Bacilli</taxon>
        <taxon>Bacillales</taxon>
        <taxon>Paenibacillaceae</taxon>
        <taxon>Paenibacillus</taxon>
    </lineage>
</organism>
<comment type="caution">
    <text evidence="1">The sequence shown here is derived from an EMBL/GenBank/DDBJ whole genome shotgun (WGS) entry which is preliminary data.</text>
</comment>
<dbReference type="OrthoDB" id="9816589at2"/>
<protein>
    <submittedName>
        <fullName evidence="1">Uncharacterized protein</fullName>
    </submittedName>
</protein>
<dbReference type="AlphaFoldDB" id="A0A559K9P7"/>
<accession>A0A559K9P7</accession>
<dbReference type="Proteomes" id="UP000317036">
    <property type="component" value="Unassembled WGS sequence"/>
</dbReference>
<proteinExistence type="predicted"/>
<gene>
    <name evidence="1" type="ORF">FPZ49_16410</name>
</gene>